<sequence length="106" mass="11883">MVLQPPESFRPGCEVKRGKMTAEHNGPPLKYKPVVKELPDPFWPSLLQTQACSQPSTPAKTLRVRSQRQRTCAGPKAKSPNLPAPSYHGQPVHLRRSPKLLRPLQE</sequence>
<evidence type="ECO:0000313" key="2">
    <source>
        <dbReference type="EMBL" id="CAH9054857.1"/>
    </source>
</evidence>
<feature type="region of interest" description="Disordered" evidence="1">
    <location>
        <begin position="1"/>
        <end position="32"/>
    </location>
</feature>
<organism evidence="3 4">
    <name type="scientific">Cuscuta europaea</name>
    <name type="common">European dodder</name>
    <dbReference type="NCBI Taxonomy" id="41803"/>
    <lineage>
        <taxon>Eukaryota</taxon>
        <taxon>Viridiplantae</taxon>
        <taxon>Streptophyta</taxon>
        <taxon>Embryophyta</taxon>
        <taxon>Tracheophyta</taxon>
        <taxon>Spermatophyta</taxon>
        <taxon>Magnoliopsida</taxon>
        <taxon>eudicotyledons</taxon>
        <taxon>Gunneridae</taxon>
        <taxon>Pentapetalae</taxon>
        <taxon>asterids</taxon>
        <taxon>lamiids</taxon>
        <taxon>Solanales</taxon>
        <taxon>Convolvulaceae</taxon>
        <taxon>Cuscuteae</taxon>
        <taxon>Cuscuta</taxon>
        <taxon>Cuscuta subgen. Cuscuta</taxon>
    </lineage>
</organism>
<feature type="compositionally biased region" description="Basic and acidic residues" evidence="1">
    <location>
        <begin position="13"/>
        <end position="22"/>
    </location>
</feature>
<dbReference type="EMBL" id="CAMAPE010000017">
    <property type="protein sequence ID" value="CAH9083378.1"/>
    <property type="molecule type" value="Genomic_DNA"/>
</dbReference>
<proteinExistence type="predicted"/>
<comment type="caution">
    <text evidence="3">The sequence shown here is derived from an EMBL/GenBank/DDBJ whole genome shotgun (WGS) entry which is preliminary data.</text>
</comment>
<dbReference type="AlphaFoldDB" id="A0A9P0Z1Q4"/>
<keyword evidence="4" id="KW-1185">Reference proteome</keyword>
<reference evidence="3" key="1">
    <citation type="submission" date="2022-07" db="EMBL/GenBank/DDBJ databases">
        <authorList>
            <person name="Macas J."/>
            <person name="Novak P."/>
            <person name="Neumann P."/>
        </authorList>
    </citation>
    <scope>NUCLEOTIDE SEQUENCE</scope>
</reference>
<dbReference type="Proteomes" id="UP001152484">
    <property type="component" value="Unassembled WGS sequence"/>
</dbReference>
<accession>A0A9P0Z1Q4</accession>
<evidence type="ECO:0000256" key="1">
    <source>
        <dbReference type="SAM" id="MobiDB-lite"/>
    </source>
</evidence>
<evidence type="ECO:0000313" key="3">
    <source>
        <dbReference type="EMBL" id="CAH9083378.1"/>
    </source>
</evidence>
<dbReference type="EMBL" id="CAMAPE010000002">
    <property type="protein sequence ID" value="CAH9054857.1"/>
    <property type="molecule type" value="Genomic_DNA"/>
</dbReference>
<feature type="region of interest" description="Disordered" evidence="1">
    <location>
        <begin position="51"/>
        <end position="106"/>
    </location>
</feature>
<name>A0A9P0Z1Q4_CUSEU</name>
<evidence type="ECO:0000313" key="4">
    <source>
        <dbReference type="Proteomes" id="UP001152484"/>
    </source>
</evidence>
<gene>
    <name evidence="2" type="ORF">CEURO_LOCUS722</name>
    <name evidence="3" type="ORF">CEURO_LOCUS8556</name>
</gene>
<protein>
    <submittedName>
        <fullName evidence="3">Uncharacterized protein</fullName>
    </submittedName>
</protein>